<dbReference type="OrthoDB" id="196105at2"/>
<evidence type="ECO:0000259" key="1">
    <source>
        <dbReference type="PROSITE" id="PS50925"/>
    </source>
</evidence>
<dbReference type="SMART" id="SM01034">
    <property type="entry name" value="BLUF"/>
    <property type="match status" value="1"/>
</dbReference>
<dbReference type="InterPro" id="IPR036046">
    <property type="entry name" value="Acylphosphatase-like_dom_sf"/>
</dbReference>
<comment type="caution">
    <text evidence="2">The sequence shown here is derived from an EMBL/GenBank/DDBJ whole genome shotgun (WGS) entry which is preliminary data.</text>
</comment>
<dbReference type="Proteomes" id="UP000320314">
    <property type="component" value="Unassembled WGS sequence"/>
</dbReference>
<accession>A0A506TYT1</accession>
<reference evidence="2 3" key="1">
    <citation type="submission" date="2019-06" db="EMBL/GenBank/DDBJ databases">
        <authorList>
            <person name="Li M."/>
        </authorList>
    </citation>
    <scope>NUCLEOTIDE SEQUENCE [LARGE SCALE GENOMIC DNA]</scope>
    <source>
        <strain evidence="2 3">BGMRC6574</strain>
    </source>
</reference>
<dbReference type="Gene3D" id="3.30.70.100">
    <property type="match status" value="1"/>
</dbReference>
<dbReference type="GO" id="GO:0071949">
    <property type="term" value="F:FAD binding"/>
    <property type="evidence" value="ECO:0007669"/>
    <property type="project" value="InterPro"/>
</dbReference>
<sequence length="147" mass="16291">MSTVIYRLVYYSRNHIPDQNGELDAEIKQILERSRVNNDKDGITGALLFNAGCFAQVLEGPLDAVERTFERIQQDERHGDVSLLALEPIAERAFGSWAMGFLGRSETNAHRFAEVGTKSGFDVARLSGDEIHSVLKRLAIEEEAAAA</sequence>
<evidence type="ECO:0000313" key="2">
    <source>
        <dbReference type="EMBL" id="TPW26141.1"/>
    </source>
</evidence>
<dbReference type="InterPro" id="IPR007024">
    <property type="entry name" value="BLUF_domain"/>
</dbReference>
<proteinExistence type="predicted"/>
<feature type="domain" description="BLUF" evidence="1">
    <location>
        <begin position="5"/>
        <end position="100"/>
    </location>
</feature>
<dbReference type="PROSITE" id="PS50925">
    <property type="entry name" value="BLUF"/>
    <property type="match status" value="1"/>
</dbReference>
<organism evidence="2 3">
    <name type="scientific">Pararhizobium mangrovi</name>
    <dbReference type="NCBI Taxonomy" id="2590452"/>
    <lineage>
        <taxon>Bacteria</taxon>
        <taxon>Pseudomonadati</taxon>
        <taxon>Pseudomonadota</taxon>
        <taxon>Alphaproteobacteria</taxon>
        <taxon>Hyphomicrobiales</taxon>
        <taxon>Rhizobiaceae</taxon>
        <taxon>Rhizobium/Agrobacterium group</taxon>
        <taxon>Pararhizobium</taxon>
    </lineage>
</organism>
<dbReference type="SUPFAM" id="SSF54975">
    <property type="entry name" value="Acylphosphatase/BLUF domain-like"/>
    <property type="match status" value="1"/>
</dbReference>
<keyword evidence="3" id="KW-1185">Reference proteome</keyword>
<dbReference type="Pfam" id="PF04940">
    <property type="entry name" value="BLUF"/>
    <property type="match status" value="1"/>
</dbReference>
<dbReference type="GO" id="GO:0009882">
    <property type="term" value="F:blue light photoreceptor activity"/>
    <property type="evidence" value="ECO:0007669"/>
    <property type="project" value="InterPro"/>
</dbReference>
<evidence type="ECO:0000313" key="3">
    <source>
        <dbReference type="Proteomes" id="UP000320314"/>
    </source>
</evidence>
<dbReference type="RefSeq" id="WP_141168098.1">
    <property type="nucleotide sequence ID" value="NZ_VHLH01000036.1"/>
</dbReference>
<name>A0A506TYT1_9HYPH</name>
<dbReference type="AlphaFoldDB" id="A0A506TYT1"/>
<gene>
    <name evidence="2" type="ORF">FJU11_16075</name>
</gene>
<protein>
    <submittedName>
        <fullName evidence="2">BLUF domain-containing protein</fullName>
    </submittedName>
</protein>
<dbReference type="EMBL" id="VHLH01000036">
    <property type="protein sequence ID" value="TPW26141.1"/>
    <property type="molecule type" value="Genomic_DNA"/>
</dbReference>